<keyword evidence="1" id="KW-0472">Membrane</keyword>
<keyword evidence="1" id="KW-1133">Transmembrane helix</keyword>
<dbReference type="Proteomes" id="UP000031246">
    <property type="component" value="Unassembled WGS sequence"/>
</dbReference>
<sequence>MNEGFSGSALNGLLLLLLAGWCLLLKTRGPFFWKGIGELYLMYRIRMHMRLQLEILALKLRYLWEQFLIERNKTKTSSQHDR</sequence>
<comment type="caution">
    <text evidence="2">The sequence shown here is derived from an EMBL/GenBank/DDBJ whole genome shotgun (WGS) entry which is preliminary data.</text>
</comment>
<accession>A0A0C1DG19</accession>
<gene>
    <name evidence="2" type="ORF">OC25_02020</name>
</gene>
<keyword evidence="1" id="KW-0812">Transmembrane</keyword>
<protein>
    <submittedName>
        <fullName evidence="2">Uncharacterized protein</fullName>
    </submittedName>
</protein>
<keyword evidence="3" id="KW-1185">Reference proteome</keyword>
<evidence type="ECO:0000313" key="2">
    <source>
        <dbReference type="EMBL" id="KIA96546.1"/>
    </source>
</evidence>
<dbReference type="EMBL" id="JSYN01000002">
    <property type="protein sequence ID" value="KIA96546.1"/>
    <property type="molecule type" value="Genomic_DNA"/>
</dbReference>
<dbReference type="AlphaFoldDB" id="A0A0C1DG19"/>
<feature type="transmembrane region" description="Helical" evidence="1">
    <location>
        <begin position="6"/>
        <end position="25"/>
    </location>
</feature>
<organism evidence="2 3">
    <name type="scientific">Pedobacter kyungheensis</name>
    <dbReference type="NCBI Taxonomy" id="1069985"/>
    <lineage>
        <taxon>Bacteria</taxon>
        <taxon>Pseudomonadati</taxon>
        <taxon>Bacteroidota</taxon>
        <taxon>Sphingobacteriia</taxon>
        <taxon>Sphingobacteriales</taxon>
        <taxon>Sphingobacteriaceae</taxon>
        <taxon>Pedobacter</taxon>
    </lineage>
</organism>
<reference evidence="2 3" key="1">
    <citation type="submission" date="2014-10" db="EMBL/GenBank/DDBJ databases">
        <title>Pedobacter Kyungheensis.</title>
        <authorList>
            <person name="Anderson B.M."/>
            <person name="Newman J.D."/>
        </authorList>
    </citation>
    <scope>NUCLEOTIDE SEQUENCE [LARGE SCALE GENOMIC DNA]</scope>
    <source>
        <strain evidence="2 3">KACC 16221</strain>
    </source>
</reference>
<name>A0A0C1DG19_9SPHI</name>
<proteinExistence type="predicted"/>
<evidence type="ECO:0000313" key="3">
    <source>
        <dbReference type="Proteomes" id="UP000031246"/>
    </source>
</evidence>
<evidence type="ECO:0000256" key="1">
    <source>
        <dbReference type="SAM" id="Phobius"/>
    </source>
</evidence>